<dbReference type="Gene3D" id="3.40.50.1980">
    <property type="entry name" value="Nitrogenase molybdenum iron protein domain"/>
    <property type="match status" value="2"/>
</dbReference>
<dbReference type="PRINTS" id="PR00083">
    <property type="entry name" value="HOLDHDRGNASE"/>
</dbReference>
<evidence type="ECO:0000313" key="6">
    <source>
        <dbReference type="Proteomes" id="UP001642484"/>
    </source>
</evidence>
<dbReference type="InterPro" id="IPR012131">
    <property type="entry name" value="Hstdl_DH"/>
</dbReference>
<evidence type="ECO:0008006" key="7">
    <source>
        <dbReference type="Google" id="ProtNLM"/>
    </source>
</evidence>
<feature type="coiled-coil region" evidence="3">
    <location>
        <begin position="417"/>
        <end position="444"/>
    </location>
</feature>
<dbReference type="PANTHER" id="PTHR21256">
    <property type="entry name" value="HISTIDINOL DEHYDROGENASE HDH"/>
    <property type="match status" value="1"/>
</dbReference>
<protein>
    <recommendedName>
        <fullName evidence="7">Histidinol dehydrogenase</fullName>
    </recommendedName>
</protein>
<dbReference type="Gene3D" id="1.20.5.1300">
    <property type="match status" value="1"/>
</dbReference>
<evidence type="ECO:0000256" key="4">
    <source>
        <dbReference type="SAM" id="MobiDB-lite"/>
    </source>
</evidence>
<comment type="caution">
    <text evidence="5">The sequence shown here is derived from an EMBL/GenBank/DDBJ whole genome shotgun (WGS) entry which is preliminary data.</text>
</comment>
<name>A0ABP0RXY4_9DINO</name>
<dbReference type="Pfam" id="PF00815">
    <property type="entry name" value="Histidinol_dh"/>
    <property type="match status" value="1"/>
</dbReference>
<comment type="similarity">
    <text evidence="2">Belongs to the histidinol dehydrogenase family.</text>
</comment>
<dbReference type="SUPFAM" id="SSF48452">
    <property type="entry name" value="TPR-like"/>
    <property type="match status" value="1"/>
</dbReference>
<feature type="region of interest" description="Disordered" evidence="4">
    <location>
        <begin position="28"/>
        <end position="49"/>
    </location>
</feature>
<dbReference type="PANTHER" id="PTHR21256:SF2">
    <property type="entry name" value="HISTIDINE BIOSYNTHESIS TRIFUNCTIONAL PROTEIN"/>
    <property type="match status" value="1"/>
</dbReference>
<dbReference type="EMBL" id="CAXAMN010026694">
    <property type="protein sequence ID" value="CAK9105050.1"/>
    <property type="molecule type" value="Genomic_DNA"/>
</dbReference>
<keyword evidence="3" id="KW-0175">Coiled coil</keyword>
<sequence>MGAWWTPLFEAASGQEVLPNMLQAKRQKAETTKVASTRDSRQTREARREAKKDWAAAREVYGWGHLKTQLAALHLAELEEPKKARWLLQEALPGLEASLGLHKSTLKALRLLALLQPELIWLQKWKRSCEALLGPSHIDTIEAMWHLATHLHHAGAYQDAIELYASVACRCPHLQVSALLLQATVLQDAGSMGHAELLVRQAIRSLEADSHHEAAAAHQFLAEILLLQHAESALEAHSRRDRGSLPTEDLSLLLEAEQLFRGARDGSLDARLPRSTFGLTQTLLQLALFDRFDQRVAEAEALLREELKHQDLWTPDFFACQASLAFCLQLQGRDEEAQDLYGKVLPEYCRWADTRPKNWKVSALSLGASVVGAVSAAYNSACLDGDVTKLRWALEASQPDRRVSACIAQHLLHCLPAGGSEEERQRLQEEYQLAMKDAKLGEDEASFLVLWPQLPSARCRWRHSGDSSFKGIRLIEDSKISAEKRAELYLRPKIDLATAKSRAEPIIAEVRQDGDAALARLAKRFDKAELSQDDLVIDVASAPWPKVEPKVAKSLDAAYENVRRFHAAQKKPTLCVETMPGVECRRIAVPIEAVGLYVPGGTAVLPSTAYMLAAPAKLAGCKEIVLATPPRADGSICPEVIYAAKRAGATKILKAGGAQAIAAMAFGTKSCPKVHKITGPGNQYVTAAKMMLQADDEAAVSIDMPAGPSEQLCIFDVTSDPSFVVADLLSQAEHGPDSQVVGVFVSPSGETQSYLSRLREEFEQQTSKLSRRDITKQALSKSFVIVVNSLDAAMSFSNGYGPEHLVVQTADPEAYLEKVVNAGSVFMGAFAPESCGDYASGTNHCLPTSGYARQFGGVSTDTYLKYVTVQKLTPAGLKRVGPHVEVIADVEELEAHRNAVTIRLAKIGRELSWLDKLAALCRFC</sequence>
<proteinExistence type="inferred from homology"/>
<gene>
    <name evidence="5" type="ORF">CCMP2556_LOCUS49185</name>
</gene>
<dbReference type="NCBIfam" id="TIGR00069">
    <property type="entry name" value="hisD"/>
    <property type="match status" value="1"/>
</dbReference>
<dbReference type="Proteomes" id="UP001642484">
    <property type="component" value="Unassembled WGS sequence"/>
</dbReference>
<keyword evidence="6" id="KW-1185">Reference proteome</keyword>
<evidence type="ECO:0000256" key="3">
    <source>
        <dbReference type="SAM" id="Coils"/>
    </source>
</evidence>
<dbReference type="InterPro" id="IPR011990">
    <property type="entry name" value="TPR-like_helical_dom_sf"/>
</dbReference>
<dbReference type="InterPro" id="IPR016161">
    <property type="entry name" value="Ald_DH/histidinol_DH"/>
</dbReference>
<evidence type="ECO:0000256" key="1">
    <source>
        <dbReference type="ARBA" id="ARBA00023002"/>
    </source>
</evidence>
<dbReference type="CDD" id="cd06572">
    <property type="entry name" value="Histidinol_dh"/>
    <property type="match status" value="1"/>
</dbReference>
<reference evidence="5 6" key="1">
    <citation type="submission" date="2024-02" db="EMBL/GenBank/DDBJ databases">
        <authorList>
            <person name="Chen Y."/>
            <person name="Shah S."/>
            <person name="Dougan E. K."/>
            <person name="Thang M."/>
            <person name="Chan C."/>
        </authorList>
    </citation>
    <scope>NUCLEOTIDE SEQUENCE [LARGE SCALE GENOMIC DNA]</scope>
</reference>
<accession>A0ABP0RXY4</accession>
<dbReference type="Gene3D" id="1.25.40.10">
    <property type="entry name" value="Tetratricopeptide repeat domain"/>
    <property type="match status" value="2"/>
</dbReference>
<keyword evidence="1" id="KW-0560">Oxidoreductase</keyword>
<organism evidence="5 6">
    <name type="scientific">Durusdinium trenchii</name>
    <dbReference type="NCBI Taxonomy" id="1381693"/>
    <lineage>
        <taxon>Eukaryota</taxon>
        <taxon>Sar</taxon>
        <taxon>Alveolata</taxon>
        <taxon>Dinophyceae</taxon>
        <taxon>Suessiales</taxon>
        <taxon>Symbiodiniaceae</taxon>
        <taxon>Durusdinium</taxon>
    </lineage>
</organism>
<dbReference type="SUPFAM" id="SSF53720">
    <property type="entry name" value="ALDH-like"/>
    <property type="match status" value="1"/>
</dbReference>
<evidence type="ECO:0000256" key="2">
    <source>
        <dbReference type="RuleBase" id="RU004175"/>
    </source>
</evidence>
<evidence type="ECO:0000313" key="5">
    <source>
        <dbReference type="EMBL" id="CAK9105050.1"/>
    </source>
</evidence>